<reference evidence="3 4" key="1">
    <citation type="submission" date="2024-02" db="EMBL/GenBank/DDBJ databases">
        <title>Chromosome-scale genome assembly of the rough periwinkle Littorina saxatilis.</title>
        <authorList>
            <person name="De Jode A."/>
            <person name="Faria R."/>
            <person name="Formenti G."/>
            <person name="Sims Y."/>
            <person name="Smith T.P."/>
            <person name="Tracey A."/>
            <person name="Wood J.M.D."/>
            <person name="Zagrodzka Z.B."/>
            <person name="Johannesson K."/>
            <person name="Butlin R.K."/>
            <person name="Leder E.H."/>
        </authorList>
    </citation>
    <scope>NUCLEOTIDE SEQUENCE [LARGE SCALE GENOMIC DNA]</scope>
    <source>
        <strain evidence="3">Snail1</strain>
        <tissue evidence="3">Muscle</tissue>
    </source>
</reference>
<evidence type="ECO:0000259" key="2">
    <source>
        <dbReference type="PROSITE" id="PS50878"/>
    </source>
</evidence>
<dbReference type="InterPro" id="IPR043502">
    <property type="entry name" value="DNA/RNA_pol_sf"/>
</dbReference>
<dbReference type="PROSITE" id="PS50878">
    <property type="entry name" value="RT_POL"/>
    <property type="match status" value="1"/>
</dbReference>
<dbReference type="PANTHER" id="PTHR47027">
    <property type="entry name" value="REVERSE TRANSCRIPTASE DOMAIN-CONTAINING PROTEIN"/>
    <property type="match status" value="1"/>
</dbReference>
<dbReference type="Gene3D" id="3.60.10.10">
    <property type="entry name" value="Endonuclease/exonuclease/phosphatase"/>
    <property type="match status" value="1"/>
</dbReference>
<dbReference type="PANTHER" id="PTHR47027:SF25">
    <property type="entry name" value="REVERSE TRANSCRIPTASE DOMAIN-CONTAINING PROTEIN"/>
    <property type="match status" value="1"/>
</dbReference>
<dbReference type="SUPFAM" id="SSF56219">
    <property type="entry name" value="DNase I-like"/>
    <property type="match status" value="1"/>
</dbReference>
<dbReference type="InterPro" id="IPR000477">
    <property type="entry name" value="RT_dom"/>
</dbReference>
<dbReference type="InterPro" id="IPR045609">
    <property type="entry name" value="DUF6451"/>
</dbReference>
<keyword evidence="1" id="KW-0175">Coiled coil</keyword>
<evidence type="ECO:0000313" key="3">
    <source>
        <dbReference type="EMBL" id="KAK7092758.1"/>
    </source>
</evidence>
<dbReference type="Pfam" id="PF03372">
    <property type="entry name" value="Exo_endo_phos"/>
    <property type="match status" value="1"/>
</dbReference>
<comment type="caution">
    <text evidence="3">The sequence shown here is derived from an EMBL/GenBank/DDBJ whole genome shotgun (WGS) entry which is preliminary data.</text>
</comment>
<dbReference type="CDD" id="cd01650">
    <property type="entry name" value="RT_nLTR_like"/>
    <property type="match status" value="1"/>
</dbReference>
<dbReference type="GO" id="GO:0003824">
    <property type="term" value="F:catalytic activity"/>
    <property type="evidence" value="ECO:0007669"/>
    <property type="project" value="InterPro"/>
</dbReference>
<feature type="domain" description="Reverse transcriptase" evidence="2">
    <location>
        <begin position="541"/>
        <end position="811"/>
    </location>
</feature>
<keyword evidence="4" id="KW-1185">Reference proteome</keyword>
<dbReference type="Pfam" id="PF20049">
    <property type="entry name" value="DUF6451"/>
    <property type="match status" value="1"/>
</dbReference>
<protein>
    <recommendedName>
        <fullName evidence="2">Reverse transcriptase domain-containing protein</fullName>
    </recommendedName>
</protein>
<evidence type="ECO:0000256" key="1">
    <source>
        <dbReference type="SAM" id="Coils"/>
    </source>
</evidence>
<dbReference type="Pfam" id="PF00078">
    <property type="entry name" value="RVT_1"/>
    <property type="match status" value="1"/>
</dbReference>
<dbReference type="SUPFAM" id="SSF56672">
    <property type="entry name" value="DNA/RNA polymerases"/>
    <property type="match status" value="1"/>
</dbReference>
<feature type="coiled-coil region" evidence="1">
    <location>
        <begin position="375"/>
        <end position="402"/>
    </location>
</feature>
<dbReference type="Proteomes" id="UP001374579">
    <property type="component" value="Unassembled WGS sequence"/>
</dbReference>
<accession>A0AAN9AT45</accession>
<sequence length="1000" mass="114789">MTLCGESRKEATKPTTLLSTRKTTIGTWNVRTMYEPGKTAQVAAEMRRNNLTLLGISETRWTDAGQRRLMTGELLLYSGHEENDAHHTQGVGLMLSKQAQRSLIGWEAHGPRIITASFRTKKKRIKMHVVQCYAPTNDSEDEEKDHFYSRLQRILETYPDKDVTILMGDVNAKIGSDNTGYERVMGTHALGVMNENGERFADLCALNSLVIGGSIFPHKRIHKNTWVSPDNRTENQIDHVCINKKFRRSLQDVRVRRGADVASDHHLLVASLKLKLKRNQTDASDRRVKYNIRLLKDPKTKEQFSLTLKNRFEVLQELLEEEDSVSNRWQKVKETLRSSCQQVVGPNKPQQKEWITPETLTKIQDRQRKKATVNNSRTRAAKAKAQGEYAEANREVKKSIRKDKIDYVEGLAAEAEQAAYSGNMKQLYDTTKRLSGKFSKPERPVKDKQGNTIHTLEEQLNRWAQHFEDLLNRPSPPSPPAIEPADVDLPVNCEKPTREEIRKAITLLKNGKAAGPDDIPAEALKADIDASVEMLYPLFERIWDEEDVPTDWKEGYLVKLPKKGDLSNCSNYRGITLLSVPGKVFNRVLLEKMKNIVDSQLRDEQAGFRQNRSCTDQIATLRIIVEQSLEWKSPLYINFVDYEKAFDSVDRETLWKLLRHYGIPAKIANLIRNSYHGMSCRVIHGGQLTDRFQVRTGVRQGCLLSPFLFILVIDWLMKESTNNRRNGIQWTLWSQLDDLDFADDLALLSHNQQQMQEKTDILTATSSQVGLNIHKDKTKILKINTTSKEPITLSGSPLEEVQSFTYLGSIIDQQGGTDADVKARIGKARAAFIQLKNIWNSRQLSLTTKIRLFNSNVKSVLLYGAETWRTTKTTIRKVQTFINSCLRRVLKIRWPETISNADLWERTCQLPAEELIRKRRWGWIGHTLRKPPTNITRQALRWNPQGKRKRGRPRNTWRRDLEADTRKMGYTWSQIEKMAQDRGLWRAVVGGPYPDRSDGH</sequence>
<organism evidence="3 4">
    <name type="scientific">Littorina saxatilis</name>
    <dbReference type="NCBI Taxonomy" id="31220"/>
    <lineage>
        <taxon>Eukaryota</taxon>
        <taxon>Metazoa</taxon>
        <taxon>Spiralia</taxon>
        <taxon>Lophotrochozoa</taxon>
        <taxon>Mollusca</taxon>
        <taxon>Gastropoda</taxon>
        <taxon>Caenogastropoda</taxon>
        <taxon>Littorinimorpha</taxon>
        <taxon>Littorinoidea</taxon>
        <taxon>Littorinidae</taxon>
        <taxon>Littorina</taxon>
    </lineage>
</organism>
<proteinExistence type="predicted"/>
<dbReference type="InterPro" id="IPR005135">
    <property type="entry name" value="Endo/exonuclease/phosphatase"/>
</dbReference>
<dbReference type="InterPro" id="IPR036691">
    <property type="entry name" value="Endo/exonu/phosph_ase_sf"/>
</dbReference>
<dbReference type="EMBL" id="JBAMIC010000021">
    <property type="protein sequence ID" value="KAK7092758.1"/>
    <property type="molecule type" value="Genomic_DNA"/>
</dbReference>
<evidence type="ECO:0000313" key="4">
    <source>
        <dbReference type="Proteomes" id="UP001374579"/>
    </source>
</evidence>
<name>A0AAN9AT45_9CAEN</name>
<dbReference type="CDD" id="cd09076">
    <property type="entry name" value="L1-EN"/>
    <property type="match status" value="1"/>
</dbReference>
<gene>
    <name evidence="3" type="ORF">V1264_008455</name>
</gene>
<dbReference type="AlphaFoldDB" id="A0AAN9AT45"/>